<accession>A0A1I4VDX7</accession>
<dbReference type="EMBL" id="FOUZ01000005">
    <property type="protein sequence ID" value="SFM99348.1"/>
    <property type="molecule type" value="Genomic_DNA"/>
</dbReference>
<evidence type="ECO:0000256" key="1">
    <source>
        <dbReference type="SAM" id="SignalP"/>
    </source>
</evidence>
<name>A0A1I4VDX7_9FLAO</name>
<dbReference type="AlphaFoldDB" id="A0A1I4VDX7"/>
<gene>
    <name evidence="2" type="ORF">SAMN05421738_10587</name>
</gene>
<dbReference type="Proteomes" id="UP000199149">
    <property type="component" value="Unassembled WGS sequence"/>
</dbReference>
<sequence>MKNIFAITAIFLSAFSFAQSEKFEVTYSTRLILPEDFTFQPPGGGNGRQMSKEMIDEMKKRMQEPQTNTLTIFGDQSIYKPVEKISNDQQNNSNGRGGMRIMRTSGDNIYKDISTKIYFKDVNMFSKSYTVKDNLPNYDWKMTRETKKILGNDARKATLEKDGNITTAWYAVNIPSKSGPENYWGLPGLILEVETETQQGQIKGKKIITITDIKTSTDNKAIEVPKAKSTITEADLEKLQKEQRQRFEEMRNEGVNKKD</sequence>
<dbReference type="STRING" id="684065.SAMN05421738_10587"/>
<feature type="chain" id="PRO_5011727975" evidence="1">
    <location>
        <begin position="19"/>
        <end position="259"/>
    </location>
</feature>
<dbReference type="RefSeq" id="WP_092907460.1">
    <property type="nucleotide sequence ID" value="NZ_FOUZ01000005.1"/>
</dbReference>
<keyword evidence="3" id="KW-1185">Reference proteome</keyword>
<reference evidence="3" key="1">
    <citation type="submission" date="2016-10" db="EMBL/GenBank/DDBJ databases">
        <authorList>
            <person name="Varghese N."/>
            <person name="Submissions S."/>
        </authorList>
    </citation>
    <scope>NUCLEOTIDE SEQUENCE [LARGE SCALE GENOMIC DNA]</scope>
    <source>
        <strain evidence="3">XJ109</strain>
    </source>
</reference>
<evidence type="ECO:0000313" key="2">
    <source>
        <dbReference type="EMBL" id="SFM99348.1"/>
    </source>
</evidence>
<dbReference type="Pfam" id="PF09697">
    <property type="entry name" value="Porph_ging"/>
    <property type="match status" value="1"/>
</dbReference>
<organism evidence="2 3">
    <name type="scientific">Algoriella xinjiangensis</name>
    <dbReference type="NCBI Taxonomy" id="684065"/>
    <lineage>
        <taxon>Bacteria</taxon>
        <taxon>Pseudomonadati</taxon>
        <taxon>Bacteroidota</taxon>
        <taxon>Flavobacteriia</taxon>
        <taxon>Flavobacteriales</taxon>
        <taxon>Weeksellaceae</taxon>
        <taxon>Algoriella</taxon>
    </lineage>
</organism>
<evidence type="ECO:0000313" key="3">
    <source>
        <dbReference type="Proteomes" id="UP000199149"/>
    </source>
</evidence>
<protein>
    <submittedName>
        <fullName evidence="2">GLPGLI family protein</fullName>
    </submittedName>
</protein>
<dbReference type="InterPro" id="IPR005901">
    <property type="entry name" value="GLPGLI"/>
</dbReference>
<feature type="signal peptide" evidence="1">
    <location>
        <begin position="1"/>
        <end position="18"/>
    </location>
</feature>
<keyword evidence="1" id="KW-0732">Signal</keyword>
<proteinExistence type="predicted"/>
<dbReference type="OrthoDB" id="1068986at2"/>
<dbReference type="NCBIfam" id="TIGR01200">
    <property type="entry name" value="GLPGLI"/>
    <property type="match status" value="1"/>
</dbReference>